<gene>
    <name evidence="3" type="ORF">UV61_C0010G0007</name>
</gene>
<feature type="domain" description="YdbS-like PH" evidence="2">
    <location>
        <begin position="135"/>
        <end position="213"/>
    </location>
</feature>
<dbReference type="Pfam" id="PF03703">
    <property type="entry name" value="bPH_2"/>
    <property type="match status" value="1"/>
</dbReference>
<reference evidence="3 4" key="1">
    <citation type="journal article" date="2015" name="Nature">
        <title>rRNA introns, odd ribosomes, and small enigmatic genomes across a large radiation of phyla.</title>
        <authorList>
            <person name="Brown C.T."/>
            <person name="Hug L.A."/>
            <person name="Thomas B.C."/>
            <person name="Sharon I."/>
            <person name="Castelle C.J."/>
            <person name="Singh A."/>
            <person name="Wilkins M.J."/>
            <person name="Williams K.H."/>
            <person name="Banfield J.F."/>
        </authorList>
    </citation>
    <scope>NUCLEOTIDE SEQUENCE [LARGE SCALE GENOMIC DNA]</scope>
</reference>
<proteinExistence type="predicted"/>
<accession>A0A0G1ETN7</accession>
<comment type="caution">
    <text evidence="3">The sequence shown here is derived from an EMBL/GenBank/DDBJ whole genome shotgun (WGS) entry which is preliminary data.</text>
</comment>
<dbReference type="PANTHER" id="PTHR37938:SF1">
    <property type="entry name" value="BLL0215 PROTEIN"/>
    <property type="match status" value="1"/>
</dbReference>
<dbReference type="AlphaFoldDB" id="A0A0G1ETN7"/>
<keyword evidence="1" id="KW-1133">Transmembrane helix</keyword>
<keyword evidence="1" id="KW-0812">Transmembrane</keyword>
<organism evidence="3 4">
    <name type="scientific">Candidatus Gottesmanbacteria bacterium GW2011_GWB1_43_11</name>
    <dbReference type="NCBI Taxonomy" id="1618446"/>
    <lineage>
        <taxon>Bacteria</taxon>
        <taxon>Candidatus Gottesmaniibacteriota</taxon>
    </lineage>
</organism>
<name>A0A0G1ETN7_9BACT</name>
<dbReference type="PANTHER" id="PTHR37938">
    <property type="entry name" value="BLL0215 PROTEIN"/>
    <property type="match status" value="1"/>
</dbReference>
<evidence type="ECO:0000256" key="1">
    <source>
        <dbReference type="SAM" id="Phobius"/>
    </source>
</evidence>
<evidence type="ECO:0000313" key="4">
    <source>
        <dbReference type="Proteomes" id="UP000034050"/>
    </source>
</evidence>
<dbReference type="EMBL" id="LCFD01000010">
    <property type="protein sequence ID" value="KKS86456.1"/>
    <property type="molecule type" value="Genomic_DNA"/>
</dbReference>
<dbReference type="Proteomes" id="UP000034050">
    <property type="component" value="Unassembled WGS sequence"/>
</dbReference>
<evidence type="ECO:0000313" key="3">
    <source>
        <dbReference type="EMBL" id="KKS86456.1"/>
    </source>
</evidence>
<dbReference type="STRING" id="1618446.UV61_C0010G0007"/>
<evidence type="ECO:0000259" key="2">
    <source>
        <dbReference type="Pfam" id="PF03703"/>
    </source>
</evidence>
<keyword evidence="1" id="KW-0472">Membrane</keyword>
<feature type="transmembrane region" description="Helical" evidence="1">
    <location>
        <begin position="77"/>
        <end position="98"/>
    </location>
</feature>
<sequence>MPEIFTAKDHHVTVASTSDPDKTSVKSGTPADVTKAKRKKHSMLSAFMVRPDGIRFETQEDKEDVLLLMRQHIITNLGWVTITILLVIAPVIILPLIIQTQVLPGILPLGYIVLLPILWYLGTAGFALTNFLQWYYNVYIVTNERIVDIDWYSLLFKQLSSAQLNKIQDVTYKQGGIWDSFFDFGNVFIQTAGSEENFEFEAVPHPERVVRQIDEIIEGKGEVGP</sequence>
<protein>
    <recommendedName>
        <fullName evidence="2">YdbS-like PH domain-containing protein</fullName>
    </recommendedName>
</protein>
<dbReference type="InterPro" id="IPR005182">
    <property type="entry name" value="YdbS-like_PH"/>
</dbReference>
<feature type="transmembrane region" description="Helical" evidence="1">
    <location>
        <begin position="110"/>
        <end position="136"/>
    </location>
</feature>